<keyword evidence="2" id="KW-1185">Reference proteome</keyword>
<dbReference type="AlphaFoldDB" id="A0A231GVT9"/>
<name>A0A231GVT9_9NOCA</name>
<organism evidence="1 2">
    <name type="scientific">Nocardia cerradoensis</name>
    <dbReference type="NCBI Taxonomy" id="85688"/>
    <lineage>
        <taxon>Bacteria</taxon>
        <taxon>Bacillati</taxon>
        <taxon>Actinomycetota</taxon>
        <taxon>Actinomycetes</taxon>
        <taxon>Mycobacteriales</taxon>
        <taxon>Nocardiaceae</taxon>
        <taxon>Nocardia</taxon>
    </lineage>
</organism>
<evidence type="ECO:0000313" key="1">
    <source>
        <dbReference type="EMBL" id="OXR40740.1"/>
    </source>
</evidence>
<protein>
    <submittedName>
        <fullName evidence="1">Uncharacterized protein</fullName>
    </submittedName>
</protein>
<sequence>MSKHRDHHAVHCHCLGRSRRSTQNRRAFGRCTGEELKQLPRMIRMSVSHCESGKRTYFSEGDAELSLVHLSHSTPRRREHRVYFCPLCRGWHLTSQPLRAPEGGRHARRHNRTVLS</sequence>
<proteinExistence type="predicted"/>
<dbReference type="EMBL" id="NGAF01000027">
    <property type="protein sequence ID" value="OXR40740.1"/>
    <property type="molecule type" value="Genomic_DNA"/>
</dbReference>
<reference evidence="1 2" key="1">
    <citation type="submission" date="2017-07" db="EMBL/GenBank/DDBJ databases">
        <title>First draft Genome Sequence of Nocardia cerradoensis isolated from human infection.</title>
        <authorList>
            <person name="Carrasco G."/>
        </authorList>
    </citation>
    <scope>NUCLEOTIDE SEQUENCE [LARGE SCALE GENOMIC DNA]</scope>
    <source>
        <strain evidence="1 2">CNM20130759</strain>
    </source>
</reference>
<comment type="caution">
    <text evidence="1">The sequence shown here is derived from an EMBL/GenBank/DDBJ whole genome shotgun (WGS) entry which is preliminary data.</text>
</comment>
<dbReference type="Proteomes" id="UP000215506">
    <property type="component" value="Unassembled WGS sequence"/>
</dbReference>
<gene>
    <name evidence="1" type="ORF">B7C42_07164</name>
</gene>
<accession>A0A231GVT9</accession>
<evidence type="ECO:0000313" key="2">
    <source>
        <dbReference type="Proteomes" id="UP000215506"/>
    </source>
</evidence>